<dbReference type="KEGG" id="nhy:JQS43_01880"/>
<sequence length="227" mass="24853">MAPVGIANPSRHFHGELEQLRLQVELMGLRVDENLARMGQVLRTGDVSLIAPALVADDEIDAMNVSLTERCYQLLTLESPVATDLRFIVSVLRITGELERVGDLSLRVTKLAEEVPLLRSAGSIWESLLNLVAGAVEQYRTALAAWSAQDLAGATALATRQHTLEHHYEQLVHDLRQYDGPEAARLAMGIMAAGRAADRIADHAAIIGARLRYLITGEPRHLAAEVR</sequence>
<dbReference type="PANTHER" id="PTHR42930">
    <property type="entry name" value="PHOSPHATE-SPECIFIC TRANSPORT SYSTEM ACCESSORY PROTEIN PHOU"/>
    <property type="match status" value="1"/>
</dbReference>
<dbReference type="Gene3D" id="1.20.58.220">
    <property type="entry name" value="Phosphate transport system protein phou homolog 2, domain 2"/>
    <property type="match status" value="1"/>
</dbReference>
<gene>
    <name evidence="3" type="primary">phoU</name>
    <name evidence="3" type="ORF">JQS43_01880</name>
</gene>
<dbReference type="Proteomes" id="UP000662857">
    <property type="component" value="Chromosome"/>
</dbReference>
<dbReference type="InterPro" id="IPR028366">
    <property type="entry name" value="PhoU"/>
</dbReference>
<dbReference type="GO" id="GO:0045936">
    <property type="term" value="P:negative regulation of phosphate metabolic process"/>
    <property type="evidence" value="ECO:0007669"/>
    <property type="project" value="InterPro"/>
</dbReference>
<proteinExistence type="predicted"/>
<evidence type="ECO:0000313" key="4">
    <source>
        <dbReference type="Proteomes" id="UP000662857"/>
    </source>
</evidence>
<evidence type="ECO:0000259" key="2">
    <source>
        <dbReference type="Pfam" id="PF01895"/>
    </source>
</evidence>
<reference evidence="3" key="1">
    <citation type="submission" date="2021-02" db="EMBL/GenBank/DDBJ databases">
        <title>Natrosporangium hydrolyticum gen. nov., sp. nov, a haloalkaliphilic actinobacterium from a soda solonchak soil.</title>
        <authorList>
            <person name="Sorokin D.Y."/>
            <person name="Khijniak T.V."/>
            <person name="Zakharycheva A.P."/>
            <person name="Boueva O.V."/>
            <person name="Ariskina E.V."/>
            <person name="Hahnke R.L."/>
            <person name="Bunk B."/>
            <person name="Sproer C."/>
            <person name="Schumann P."/>
            <person name="Evtushenko L.I."/>
            <person name="Kublanov I.V."/>
        </authorList>
    </citation>
    <scope>NUCLEOTIDE SEQUENCE</scope>
    <source>
        <strain evidence="3">DSM 106523</strain>
    </source>
</reference>
<evidence type="ECO:0000256" key="1">
    <source>
        <dbReference type="ARBA" id="ARBA00022592"/>
    </source>
</evidence>
<dbReference type="NCBIfam" id="TIGR02135">
    <property type="entry name" value="phoU_full"/>
    <property type="match status" value="1"/>
</dbReference>
<feature type="domain" description="PhoU" evidence="2">
    <location>
        <begin position="25"/>
        <end position="109"/>
    </location>
</feature>
<organism evidence="3 4">
    <name type="scientific">Natronosporangium hydrolyticum</name>
    <dbReference type="NCBI Taxonomy" id="2811111"/>
    <lineage>
        <taxon>Bacteria</taxon>
        <taxon>Bacillati</taxon>
        <taxon>Actinomycetota</taxon>
        <taxon>Actinomycetes</taxon>
        <taxon>Micromonosporales</taxon>
        <taxon>Micromonosporaceae</taxon>
        <taxon>Natronosporangium</taxon>
    </lineage>
</organism>
<keyword evidence="1" id="KW-0592">Phosphate transport</keyword>
<accession>A0A895YHZ5</accession>
<dbReference type="GO" id="GO:0030643">
    <property type="term" value="P:intracellular phosphate ion homeostasis"/>
    <property type="evidence" value="ECO:0007669"/>
    <property type="project" value="InterPro"/>
</dbReference>
<dbReference type="AlphaFoldDB" id="A0A895YHZ5"/>
<protein>
    <submittedName>
        <fullName evidence="3">Phosphate signaling complex protein PhoU</fullName>
    </submittedName>
</protein>
<evidence type="ECO:0000313" key="3">
    <source>
        <dbReference type="EMBL" id="QSB15149.1"/>
    </source>
</evidence>
<dbReference type="InterPro" id="IPR026022">
    <property type="entry name" value="PhoU_dom"/>
</dbReference>
<dbReference type="Pfam" id="PF01895">
    <property type="entry name" value="PhoU"/>
    <property type="match status" value="1"/>
</dbReference>
<keyword evidence="4" id="KW-1185">Reference proteome</keyword>
<keyword evidence="1" id="KW-0813">Transport</keyword>
<dbReference type="GO" id="GO:0006817">
    <property type="term" value="P:phosphate ion transport"/>
    <property type="evidence" value="ECO:0007669"/>
    <property type="project" value="UniProtKB-KW"/>
</dbReference>
<dbReference type="PANTHER" id="PTHR42930:SF3">
    <property type="entry name" value="PHOSPHATE-SPECIFIC TRANSPORT SYSTEM ACCESSORY PROTEIN PHOU"/>
    <property type="match status" value="1"/>
</dbReference>
<name>A0A895YHZ5_9ACTN</name>
<dbReference type="InterPro" id="IPR038078">
    <property type="entry name" value="PhoU-like_sf"/>
</dbReference>
<dbReference type="EMBL" id="CP070499">
    <property type="protein sequence ID" value="QSB15149.1"/>
    <property type="molecule type" value="Genomic_DNA"/>
</dbReference>
<dbReference type="SUPFAM" id="SSF109755">
    <property type="entry name" value="PhoU-like"/>
    <property type="match status" value="1"/>
</dbReference>
<dbReference type="RefSeq" id="WP_239677322.1">
    <property type="nucleotide sequence ID" value="NZ_CP070499.1"/>
</dbReference>